<evidence type="ECO:0000259" key="4">
    <source>
        <dbReference type="SMART" id="SM01116"/>
    </source>
</evidence>
<dbReference type="Proteomes" id="UP000615446">
    <property type="component" value="Unassembled WGS sequence"/>
</dbReference>
<dbReference type="Pfam" id="PF02560">
    <property type="entry name" value="Cyanate_lyase"/>
    <property type="match status" value="1"/>
</dbReference>
<dbReference type="SMART" id="SM01116">
    <property type="entry name" value="Cyanate_lyase"/>
    <property type="match status" value="1"/>
</dbReference>
<dbReference type="SUPFAM" id="SSF47413">
    <property type="entry name" value="lambda repressor-like DNA-binding domains"/>
    <property type="match status" value="1"/>
</dbReference>
<dbReference type="PANTHER" id="PTHR34186:SF2">
    <property type="entry name" value="CYANATE HYDRATASE"/>
    <property type="match status" value="1"/>
</dbReference>
<dbReference type="SUPFAM" id="SSF55234">
    <property type="entry name" value="Cyanase C-terminal domain"/>
    <property type="match status" value="1"/>
</dbReference>
<gene>
    <name evidence="3" type="primary">cyn1</name>
    <name evidence="6" type="ORF">RCL2_001763600</name>
    <name evidence="5" type="ORF">RclHR1_13640006</name>
</gene>
<dbReference type="AlphaFoldDB" id="A0A2Z6QF23"/>
<dbReference type="EC" id="4.2.1.104" evidence="3"/>
<dbReference type="InterPro" id="IPR008076">
    <property type="entry name" value="Cyanase"/>
</dbReference>
<dbReference type="InterPro" id="IPR036581">
    <property type="entry name" value="Cyanate_lyase_C_sf"/>
</dbReference>
<keyword evidence="7" id="KW-1185">Reference proteome</keyword>
<dbReference type="PIRSF" id="PIRSF001263">
    <property type="entry name" value="Cyanate_hydratas"/>
    <property type="match status" value="1"/>
</dbReference>
<dbReference type="Gene3D" id="1.10.260.40">
    <property type="entry name" value="lambda repressor-like DNA-binding domains"/>
    <property type="match status" value="1"/>
</dbReference>
<evidence type="ECO:0000313" key="5">
    <source>
        <dbReference type="EMBL" id="GBB87202.1"/>
    </source>
</evidence>
<comment type="catalytic activity">
    <reaction evidence="3">
        <text>cyanate + hydrogencarbonate + 3 H(+) = NH4(+) + 2 CO2</text>
        <dbReference type="Rhea" id="RHEA:11120"/>
        <dbReference type="ChEBI" id="CHEBI:15378"/>
        <dbReference type="ChEBI" id="CHEBI:16526"/>
        <dbReference type="ChEBI" id="CHEBI:17544"/>
        <dbReference type="ChEBI" id="CHEBI:28938"/>
        <dbReference type="ChEBI" id="CHEBI:29195"/>
        <dbReference type="EC" id="4.2.1.104"/>
    </reaction>
</comment>
<reference evidence="6" key="2">
    <citation type="submission" date="2019-10" db="EMBL/GenBank/DDBJ databases">
        <title>Conservation and host-specific expression of non-tandemly repeated heterogenous ribosome RNA gene in arbuscular mycorrhizal fungi.</title>
        <authorList>
            <person name="Maeda T."/>
            <person name="Kobayashi Y."/>
            <person name="Nakagawa T."/>
            <person name="Ezawa T."/>
            <person name="Yamaguchi K."/>
            <person name="Bino T."/>
            <person name="Nishimoto Y."/>
            <person name="Shigenobu S."/>
            <person name="Kawaguchi M."/>
        </authorList>
    </citation>
    <scope>NUCLEOTIDE SEQUENCE</scope>
    <source>
        <strain evidence="6">HR1</strain>
    </source>
</reference>
<accession>A0A2Z6QF23</accession>
<name>A0A2Z6QF23_9GLOM</name>
<dbReference type="InterPro" id="IPR003712">
    <property type="entry name" value="Cyanate_lyase_C"/>
</dbReference>
<dbReference type="PRINTS" id="PR01693">
    <property type="entry name" value="CYANASE"/>
</dbReference>
<organism evidence="5 7">
    <name type="scientific">Rhizophagus clarus</name>
    <dbReference type="NCBI Taxonomy" id="94130"/>
    <lineage>
        <taxon>Eukaryota</taxon>
        <taxon>Fungi</taxon>
        <taxon>Fungi incertae sedis</taxon>
        <taxon>Mucoromycota</taxon>
        <taxon>Glomeromycotina</taxon>
        <taxon>Glomeromycetes</taxon>
        <taxon>Glomerales</taxon>
        <taxon>Glomeraceae</taxon>
        <taxon>Rhizophagus</taxon>
    </lineage>
</organism>
<evidence type="ECO:0000313" key="7">
    <source>
        <dbReference type="Proteomes" id="UP000247702"/>
    </source>
</evidence>
<keyword evidence="2 3" id="KW-0456">Lyase</keyword>
<comment type="function">
    <text evidence="1 3">Catalyzes the reaction of cyanate with bicarbonate to produce ammonia and carbon dioxide.</text>
</comment>
<dbReference type="PANTHER" id="PTHR34186">
    <property type="entry name" value="CYANATE HYDRATASE"/>
    <property type="match status" value="1"/>
</dbReference>
<feature type="active site" evidence="3">
    <location>
        <position position="101"/>
    </location>
</feature>
<dbReference type="EMBL" id="BLAL01000196">
    <property type="protein sequence ID" value="GES90811.1"/>
    <property type="molecule type" value="Genomic_DNA"/>
</dbReference>
<comment type="similarity">
    <text evidence="3">Belongs to the cyanase family.</text>
</comment>
<dbReference type="GO" id="GO:0003677">
    <property type="term" value="F:DNA binding"/>
    <property type="evidence" value="ECO:0007669"/>
    <property type="project" value="InterPro"/>
</dbReference>
<protein>
    <recommendedName>
        <fullName evidence="3">Cyanate hydratase</fullName>
        <shortName evidence="3">Cyanase</shortName>
        <ecNumber evidence="3">4.2.1.104</ecNumber>
    </recommendedName>
    <alternativeName>
        <fullName evidence="3">Cyanate hydrolase</fullName>
    </alternativeName>
    <alternativeName>
        <fullName evidence="3">Cyanate lyase</fullName>
    </alternativeName>
</protein>
<evidence type="ECO:0000256" key="1">
    <source>
        <dbReference type="ARBA" id="ARBA00003561"/>
    </source>
</evidence>
<evidence type="ECO:0000256" key="3">
    <source>
        <dbReference type="HAMAP-Rule" id="MF_03139"/>
    </source>
</evidence>
<dbReference type="OrthoDB" id="10019422at2759"/>
<comment type="caution">
    <text evidence="5">The sequence shown here is derived from an EMBL/GenBank/DDBJ whole genome shotgun (WGS) entry which is preliminary data.</text>
</comment>
<dbReference type="NCBIfam" id="NF002773">
    <property type="entry name" value="PRK02866.1"/>
    <property type="match status" value="1"/>
</dbReference>
<dbReference type="Gene3D" id="3.30.1160.10">
    <property type="entry name" value="Cyanate lyase, C-terminal domain"/>
    <property type="match status" value="1"/>
</dbReference>
<dbReference type="CDD" id="cd00559">
    <property type="entry name" value="Cyanase_C"/>
    <property type="match status" value="1"/>
</dbReference>
<reference evidence="5 7" key="1">
    <citation type="submission" date="2017-11" db="EMBL/GenBank/DDBJ databases">
        <title>The genome of Rhizophagus clarus HR1 reveals common genetic basis of auxotrophy among arbuscular mycorrhizal fungi.</title>
        <authorList>
            <person name="Kobayashi Y."/>
        </authorList>
    </citation>
    <scope>NUCLEOTIDE SEQUENCE [LARGE SCALE GENOMIC DNA]</scope>
    <source>
        <strain evidence="5 7">HR1</strain>
    </source>
</reference>
<feature type="active site" evidence="3">
    <location>
        <position position="124"/>
    </location>
</feature>
<dbReference type="STRING" id="94130.A0A2Z6QF23"/>
<evidence type="ECO:0000313" key="6">
    <source>
        <dbReference type="EMBL" id="GES90811.1"/>
    </source>
</evidence>
<dbReference type="InterPro" id="IPR010982">
    <property type="entry name" value="Lambda_DNA-bd_dom_sf"/>
</dbReference>
<dbReference type="Proteomes" id="UP000247702">
    <property type="component" value="Unassembled WGS sequence"/>
</dbReference>
<dbReference type="NCBIfam" id="TIGR00673">
    <property type="entry name" value="cynS"/>
    <property type="match status" value="1"/>
</dbReference>
<dbReference type="GO" id="GO:0008824">
    <property type="term" value="F:cyanate hydratase activity"/>
    <property type="evidence" value="ECO:0007669"/>
    <property type="project" value="UniProtKB-UniRule"/>
</dbReference>
<dbReference type="HAMAP" id="MF_00535">
    <property type="entry name" value="Cyanate_hydrat"/>
    <property type="match status" value="1"/>
</dbReference>
<evidence type="ECO:0000256" key="2">
    <source>
        <dbReference type="ARBA" id="ARBA00023239"/>
    </source>
</evidence>
<feature type="active site" evidence="3">
    <location>
        <position position="98"/>
    </location>
</feature>
<feature type="domain" description="Cyanate lyase C-terminal" evidence="4">
    <location>
        <begin position="85"/>
        <end position="157"/>
    </location>
</feature>
<proteinExistence type="inferred from homology"/>
<dbReference type="EMBL" id="BEXD01000407">
    <property type="protein sequence ID" value="GBB87202.1"/>
    <property type="molecule type" value="Genomic_DNA"/>
</dbReference>
<sequence length="157" mass="18077">MNPALKSKLPLMCQTLFEAKAAKKLTFADIGKKINKDEVWVAAVFYGQAKPDESDLKELSILLDIRENYLTNDFGTKTYFPDRGGLFQVPPTDPVIYRFYEILQVYGYPLKAVIHEKFGDGIMSAIDFTAKVDKIKKDDHEKVKITFEGKFLPYRKW</sequence>